<sequence length="396" mass="43719">MDDQSTSGVFLGDRRVGTLVFASEVTRFEYTDAGHGHPVLGQAFEDDPGRLRTARMDVPVWFANLLPEHDTPLRKLVADQFGVKAVRSYPLLLALGEDLPGAVVVRPDDGERPHLTGPDPGLERIGRLAFSLAGVQLKFSMAQNGRRFTLPMSGTGGGWIVKLPDRAFRDVPANEHAMMRWAAAAGLDVPDVELRDGRDLDGVPESLVGPDEQVFAVRRFDRAPDGRVHIEDLAQVREVAPRKKYDNTSYDAIGRVITALTGPDGLAEYVRRLAVSVVIGNADAHLKNWSLIYPDGRTPALAPAYDLLSVTVYERFSTDRLAFRLGGEREFDRLGREHFRRLADASGGDPDAVVEILDDTLDALRSTWPTIVEEHPVPGFLRSYLDERLRTLPILG</sequence>
<dbReference type="InterPro" id="IPR017508">
    <property type="entry name" value="HipA_N1"/>
</dbReference>
<dbReference type="GO" id="GO:0005829">
    <property type="term" value="C:cytosol"/>
    <property type="evidence" value="ECO:0007669"/>
    <property type="project" value="TreeGrafter"/>
</dbReference>
<feature type="domain" description="HipA N-terminal subdomain 1" evidence="5">
    <location>
        <begin position="9"/>
        <end position="105"/>
    </location>
</feature>
<reference evidence="6" key="1">
    <citation type="submission" date="2020-02" db="EMBL/GenBank/DDBJ databases">
        <authorList>
            <person name="Meier V. D."/>
        </authorList>
    </citation>
    <scope>NUCLEOTIDE SEQUENCE</scope>
    <source>
        <strain evidence="6">AVDCRST_MAG66</strain>
    </source>
</reference>
<gene>
    <name evidence="6" type="ORF">AVDCRST_MAG66-173</name>
</gene>
<proteinExistence type="inferred from homology"/>
<organism evidence="6">
    <name type="scientific">uncultured Pseudonocardia sp</name>
    <dbReference type="NCBI Taxonomy" id="211455"/>
    <lineage>
        <taxon>Bacteria</taxon>
        <taxon>Bacillati</taxon>
        <taxon>Actinomycetota</taxon>
        <taxon>Actinomycetes</taxon>
        <taxon>Pseudonocardiales</taxon>
        <taxon>Pseudonocardiaceae</taxon>
        <taxon>Pseudonocardia</taxon>
        <taxon>environmental samples</taxon>
    </lineage>
</organism>
<evidence type="ECO:0000259" key="4">
    <source>
        <dbReference type="Pfam" id="PF07804"/>
    </source>
</evidence>
<dbReference type="Gene3D" id="1.10.1070.20">
    <property type="match status" value="1"/>
</dbReference>
<dbReference type="Pfam" id="PF07804">
    <property type="entry name" value="HipA_C"/>
    <property type="match status" value="1"/>
</dbReference>
<dbReference type="GO" id="GO:0004674">
    <property type="term" value="F:protein serine/threonine kinase activity"/>
    <property type="evidence" value="ECO:0007669"/>
    <property type="project" value="TreeGrafter"/>
</dbReference>
<dbReference type="EMBL" id="CADCUS010000027">
    <property type="protein sequence ID" value="CAA9379458.1"/>
    <property type="molecule type" value="Genomic_DNA"/>
</dbReference>
<dbReference type="PANTHER" id="PTHR37419:SF1">
    <property type="entry name" value="SERINE_THREONINE-PROTEIN KINASE TOXIN HIPA"/>
    <property type="match status" value="1"/>
</dbReference>
<keyword evidence="2" id="KW-0808">Transferase</keyword>
<evidence type="ECO:0000259" key="5">
    <source>
        <dbReference type="Pfam" id="PF13657"/>
    </source>
</evidence>
<evidence type="ECO:0000256" key="3">
    <source>
        <dbReference type="ARBA" id="ARBA00022777"/>
    </source>
</evidence>
<dbReference type="PANTHER" id="PTHR37419">
    <property type="entry name" value="SERINE/THREONINE-PROTEIN KINASE TOXIN HIPA"/>
    <property type="match status" value="1"/>
</dbReference>
<dbReference type="Pfam" id="PF13657">
    <property type="entry name" value="Couple_hipA"/>
    <property type="match status" value="1"/>
</dbReference>
<name>A0A6J4NAP6_9PSEU</name>
<keyword evidence="3" id="KW-0418">Kinase</keyword>
<evidence type="ECO:0000256" key="1">
    <source>
        <dbReference type="ARBA" id="ARBA00010164"/>
    </source>
</evidence>
<evidence type="ECO:0000256" key="2">
    <source>
        <dbReference type="ARBA" id="ARBA00022679"/>
    </source>
</evidence>
<evidence type="ECO:0000313" key="6">
    <source>
        <dbReference type="EMBL" id="CAA9379458.1"/>
    </source>
</evidence>
<dbReference type="InterPro" id="IPR012893">
    <property type="entry name" value="HipA-like_C"/>
</dbReference>
<dbReference type="InterPro" id="IPR052028">
    <property type="entry name" value="HipA_Ser/Thr_kinase"/>
</dbReference>
<comment type="similarity">
    <text evidence="1">Belongs to the HipA Ser/Thr kinase family.</text>
</comment>
<dbReference type="AlphaFoldDB" id="A0A6J4NAP6"/>
<protein>
    <submittedName>
        <fullName evidence="6">Possible HipA protein</fullName>
    </submittedName>
</protein>
<accession>A0A6J4NAP6</accession>
<feature type="domain" description="HipA-like C-terminal" evidence="4">
    <location>
        <begin position="130"/>
        <end position="368"/>
    </location>
</feature>